<organism evidence="1 2">
    <name type="scientific">Caerostris extrusa</name>
    <name type="common">Bark spider</name>
    <name type="synonym">Caerostris bankana</name>
    <dbReference type="NCBI Taxonomy" id="172846"/>
    <lineage>
        <taxon>Eukaryota</taxon>
        <taxon>Metazoa</taxon>
        <taxon>Ecdysozoa</taxon>
        <taxon>Arthropoda</taxon>
        <taxon>Chelicerata</taxon>
        <taxon>Arachnida</taxon>
        <taxon>Araneae</taxon>
        <taxon>Araneomorphae</taxon>
        <taxon>Entelegynae</taxon>
        <taxon>Araneoidea</taxon>
        <taxon>Araneidae</taxon>
        <taxon>Caerostris</taxon>
    </lineage>
</organism>
<dbReference type="AlphaFoldDB" id="A0AAV4Y2C2"/>
<dbReference type="Proteomes" id="UP001054945">
    <property type="component" value="Unassembled WGS sequence"/>
</dbReference>
<sequence length="121" mass="13443">MASRGTVVAIDLSVRISLGLEVNEVSCSRRCLKRLSCKFESMEGGETVPVEGLREVLGNMEQPLHEVNEIKLKQISKKVDESLPVSLLSNLNPVSGHQAYRKGYPAFKKWRKNGLCEATVE</sequence>
<proteinExistence type="predicted"/>
<dbReference type="EMBL" id="BPLR01018677">
    <property type="protein sequence ID" value="GIZ01502.1"/>
    <property type="molecule type" value="Genomic_DNA"/>
</dbReference>
<keyword evidence="2" id="KW-1185">Reference proteome</keyword>
<accession>A0AAV4Y2C2</accession>
<evidence type="ECO:0000313" key="1">
    <source>
        <dbReference type="EMBL" id="GIZ01502.1"/>
    </source>
</evidence>
<evidence type="ECO:0000313" key="2">
    <source>
        <dbReference type="Proteomes" id="UP001054945"/>
    </source>
</evidence>
<comment type="caution">
    <text evidence="1">The sequence shown here is derived from an EMBL/GenBank/DDBJ whole genome shotgun (WGS) entry which is preliminary data.</text>
</comment>
<reference evidence="1 2" key="1">
    <citation type="submission" date="2021-06" db="EMBL/GenBank/DDBJ databases">
        <title>Caerostris extrusa draft genome.</title>
        <authorList>
            <person name="Kono N."/>
            <person name="Arakawa K."/>
        </authorList>
    </citation>
    <scope>NUCLEOTIDE SEQUENCE [LARGE SCALE GENOMIC DNA]</scope>
</reference>
<protein>
    <submittedName>
        <fullName evidence="1">Uncharacterized protein</fullName>
    </submittedName>
</protein>
<name>A0AAV4Y2C2_CAEEX</name>
<gene>
    <name evidence="1" type="ORF">CEXT_455591</name>
</gene>